<protein>
    <recommendedName>
        <fullName evidence="2">Solute-binding protein family 5 domain-containing protein</fullName>
    </recommendedName>
</protein>
<proteinExistence type="predicted"/>
<dbReference type="EMBL" id="MGDD01000123">
    <property type="protein sequence ID" value="OGL46550.1"/>
    <property type="molecule type" value="Genomic_DNA"/>
</dbReference>
<dbReference type="PANTHER" id="PTHR30290:SF38">
    <property type="entry name" value="D,D-DIPEPTIDE-BINDING PERIPLASMIC PROTEIN DDPA-RELATED"/>
    <property type="match status" value="1"/>
</dbReference>
<reference evidence="3 4" key="1">
    <citation type="journal article" date="2016" name="Nat. Commun.">
        <title>Thousands of microbial genomes shed light on interconnected biogeochemical processes in an aquifer system.</title>
        <authorList>
            <person name="Anantharaman K."/>
            <person name="Brown C.T."/>
            <person name="Hug L.A."/>
            <person name="Sharon I."/>
            <person name="Castelle C.J."/>
            <person name="Probst A.J."/>
            <person name="Thomas B.C."/>
            <person name="Singh A."/>
            <person name="Wilkins M.J."/>
            <person name="Karaoz U."/>
            <person name="Brodie E.L."/>
            <person name="Williams K.H."/>
            <person name="Hubbard S.S."/>
            <person name="Banfield J.F."/>
        </authorList>
    </citation>
    <scope>NUCLEOTIDE SEQUENCE [LARGE SCALE GENOMIC DNA]</scope>
</reference>
<dbReference type="GO" id="GO:0015833">
    <property type="term" value="P:peptide transport"/>
    <property type="evidence" value="ECO:0007669"/>
    <property type="project" value="TreeGrafter"/>
</dbReference>
<dbReference type="GO" id="GO:0042597">
    <property type="term" value="C:periplasmic space"/>
    <property type="evidence" value="ECO:0007669"/>
    <property type="project" value="UniProtKB-ARBA"/>
</dbReference>
<evidence type="ECO:0000313" key="4">
    <source>
        <dbReference type="Proteomes" id="UP000179266"/>
    </source>
</evidence>
<dbReference type="GO" id="GO:0043190">
    <property type="term" value="C:ATP-binding cassette (ABC) transporter complex"/>
    <property type="evidence" value="ECO:0007669"/>
    <property type="project" value="InterPro"/>
</dbReference>
<accession>A0A1F7RYP2</accession>
<dbReference type="SUPFAM" id="SSF53850">
    <property type="entry name" value="Periplasmic binding protein-like II"/>
    <property type="match status" value="1"/>
</dbReference>
<feature type="domain" description="Solute-binding protein family 5" evidence="2">
    <location>
        <begin position="95"/>
        <end position="465"/>
    </location>
</feature>
<dbReference type="PIRSF" id="PIRSF002741">
    <property type="entry name" value="MppA"/>
    <property type="match status" value="1"/>
</dbReference>
<dbReference type="Gene3D" id="3.10.105.10">
    <property type="entry name" value="Dipeptide-binding Protein, Domain 3"/>
    <property type="match status" value="1"/>
</dbReference>
<dbReference type="PANTHER" id="PTHR30290">
    <property type="entry name" value="PERIPLASMIC BINDING COMPONENT OF ABC TRANSPORTER"/>
    <property type="match status" value="1"/>
</dbReference>
<dbReference type="Proteomes" id="UP000179266">
    <property type="component" value="Unassembled WGS sequence"/>
</dbReference>
<dbReference type="AlphaFoldDB" id="A0A1F7RYP2"/>
<sequence length="557" mass="64188">METKYKLNIFFVIFTCIIMCHCDKIKEKSATVGPTKVPGTSVQIDSSPAEGGIIAIALEGEPVTLNPVLLTDINSHTLCILIFDGLVSHDAELNYVPRLAKSWDVSDDKLSITFHLHENVKWHDGQPFTSEDVKFTFKTIMNTEILARSKADLFDLVEHVETPDPYTFKVFYKKPFAPCFESWETLVIPKHIYGFNKSSEFIDSSANFKPVGTGPFKFKEAIPGESITLERNFEYFGGKPYLEKVNFTYVKSKEEALNLALNKIVNIAPMDPTQWQLFSGSVDFGKKFSTMKIFQLAYDYIAWNMDGSNPFFNDKNVRIAMSHCLDKKQIIDRILYDLGKPLTGPFMPDSWAYNPDITPYPFDLDTAKKLLADAGWSQTNDEGTLTKQGIPFEFSILVRDDQEVRIRISELLKSNLQKIGIKMRVVPLPFKEWLNRIIETKKFEAAIGGWNMSIDPDPYNTWYSGNYKNGLNFVKFMNTRADQLMEDGRITFDQKQRQKLYWEFHNVIHEEQPYTFLFVKAFMYACDKRIHNIKSCPKGLLDQYPGIETWYIPRQLQ</sequence>
<evidence type="ECO:0000259" key="2">
    <source>
        <dbReference type="Pfam" id="PF00496"/>
    </source>
</evidence>
<dbReference type="InterPro" id="IPR030678">
    <property type="entry name" value="Peptide/Ni-bd"/>
</dbReference>
<dbReference type="Pfam" id="PF00496">
    <property type="entry name" value="SBP_bac_5"/>
    <property type="match status" value="1"/>
</dbReference>
<evidence type="ECO:0000256" key="1">
    <source>
        <dbReference type="ARBA" id="ARBA00022729"/>
    </source>
</evidence>
<gene>
    <name evidence="3" type="ORF">A2161_22290</name>
</gene>
<dbReference type="Gene3D" id="3.90.76.10">
    <property type="entry name" value="Dipeptide-binding Protein, Domain 1"/>
    <property type="match status" value="1"/>
</dbReference>
<comment type="caution">
    <text evidence="3">The sequence shown here is derived from an EMBL/GenBank/DDBJ whole genome shotgun (WGS) entry which is preliminary data.</text>
</comment>
<evidence type="ECO:0000313" key="3">
    <source>
        <dbReference type="EMBL" id="OGL46550.1"/>
    </source>
</evidence>
<keyword evidence="1" id="KW-0732">Signal</keyword>
<dbReference type="Gene3D" id="3.40.190.10">
    <property type="entry name" value="Periplasmic binding protein-like II"/>
    <property type="match status" value="1"/>
</dbReference>
<dbReference type="GO" id="GO:1904680">
    <property type="term" value="F:peptide transmembrane transporter activity"/>
    <property type="evidence" value="ECO:0007669"/>
    <property type="project" value="TreeGrafter"/>
</dbReference>
<name>A0A1F7RYP2_9BACT</name>
<organism evidence="3 4">
    <name type="scientific">Candidatus Schekmanbacteria bacterium RBG_13_48_7</name>
    <dbReference type="NCBI Taxonomy" id="1817878"/>
    <lineage>
        <taxon>Bacteria</taxon>
        <taxon>Candidatus Schekmaniibacteriota</taxon>
    </lineage>
</organism>
<dbReference type="InterPro" id="IPR039424">
    <property type="entry name" value="SBP_5"/>
</dbReference>
<dbReference type="CDD" id="cd08514">
    <property type="entry name" value="PBP2_AppA_like"/>
    <property type="match status" value="1"/>
</dbReference>
<dbReference type="InterPro" id="IPR000914">
    <property type="entry name" value="SBP_5_dom"/>
</dbReference>